<feature type="transmembrane region" description="Helical" evidence="1">
    <location>
        <begin position="83"/>
        <end position="102"/>
    </location>
</feature>
<evidence type="ECO:0000313" key="5">
    <source>
        <dbReference type="Proteomes" id="UP000190306"/>
    </source>
</evidence>
<feature type="signal peptide" evidence="2">
    <location>
        <begin position="1"/>
        <end position="30"/>
    </location>
</feature>
<sequence>MAWIAPTVATVLLALLCPTALLLGGLSAMATDGCGPDHCSEALTTSLSLIYGTLFFGGFLTLGAWVTAWALPWTRRWSVTRIWLSAVSLLPPLFVLLLVFTLPAP</sequence>
<evidence type="ECO:0000256" key="1">
    <source>
        <dbReference type="SAM" id="Phobius"/>
    </source>
</evidence>
<dbReference type="Proteomes" id="UP000190306">
    <property type="component" value="Chromosome"/>
</dbReference>
<organism evidence="4 6">
    <name type="scientific">Streptomyces antibioticus</name>
    <dbReference type="NCBI Taxonomy" id="1890"/>
    <lineage>
        <taxon>Bacteria</taxon>
        <taxon>Bacillati</taxon>
        <taxon>Actinomycetota</taxon>
        <taxon>Actinomycetes</taxon>
        <taxon>Kitasatosporales</taxon>
        <taxon>Streptomycetaceae</taxon>
        <taxon>Streptomyces</taxon>
    </lineage>
</organism>
<dbReference type="AlphaFoldDB" id="A0AAE6YHJ0"/>
<keyword evidence="5" id="KW-1185">Reference proteome</keyword>
<feature type="transmembrane region" description="Helical" evidence="1">
    <location>
        <begin position="49"/>
        <end position="71"/>
    </location>
</feature>
<keyword evidence="1" id="KW-0472">Membrane</keyword>
<dbReference type="EMBL" id="LHQL01000009">
    <property type="protein sequence ID" value="OOQ51249.1"/>
    <property type="molecule type" value="Genomic_DNA"/>
</dbReference>
<accession>A0AAE6YHJ0</accession>
<name>A0AAE6YHJ0_STRAT</name>
<evidence type="ECO:0000313" key="3">
    <source>
        <dbReference type="EMBL" id="OOQ51249.1"/>
    </source>
</evidence>
<evidence type="ECO:0000313" key="4">
    <source>
        <dbReference type="EMBL" id="QIT48944.1"/>
    </source>
</evidence>
<evidence type="ECO:0000256" key="2">
    <source>
        <dbReference type="SAM" id="SignalP"/>
    </source>
</evidence>
<evidence type="ECO:0008006" key="7">
    <source>
        <dbReference type="Google" id="ProtNLM"/>
    </source>
</evidence>
<dbReference type="Proteomes" id="UP000502504">
    <property type="component" value="Chromosome"/>
</dbReference>
<reference evidence="3 5" key="1">
    <citation type="submission" date="2015-07" db="EMBL/GenBank/DDBJ databases">
        <title>Draft Genome Sequence of Streptomyces antibioticus, IMRU 3720 reveals insights in the evolution of actinomycin biosynthetic gene clusters in Streptomyces.</title>
        <authorList>
            <person name="Crnovcic I."/>
            <person name="Ruckert C."/>
            <person name="Kalinowksi J."/>
            <person name="Keller U."/>
        </authorList>
    </citation>
    <scope>NUCLEOTIDE SEQUENCE [LARGE SCALE GENOMIC DNA]</scope>
    <source>
        <strain evidence="3 5">DSM 41481</strain>
    </source>
</reference>
<protein>
    <recommendedName>
        <fullName evidence="7">Transmembrane protein</fullName>
    </recommendedName>
</protein>
<feature type="chain" id="PRO_5042091178" description="Transmembrane protein" evidence="2">
    <location>
        <begin position="31"/>
        <end position="105"/>
    </location>
</feature>
<gene>
    <name evidence="3" type="ORF">AFM16_17805</name>
    <name evidence="4" type="ORF">HCX60_18075</name>
</gene>
<keyword evidence="2" id="KW-0732">Signal</keyword>
<reference evidence="4 6" key="2">
    <citation type="submission" date="2020-03" db="EMBL/GenBank/DDBJ databases">
        <title>Is there a link between lipid content and antibiotic production in Streptomyces?</title>
        <authorList>
            <person name="David M."/>
            <person name="Lejeune C."/>
            <person name="Abreu S."/>
            <person name="Thibessard A."/>
            <person name="Leblond P."/>
            <person name="Chaminade P."/>
            <person name="Virolle M.-J."/>
        </authorList>
    </citation>
    <scope>NUCLEOTIDE SEQUENCE [LARGE SCALE GENOMIC DNA]</scope>
    <source>
        <strain evidence="4 6">DSM 41481</strain>
    </source>
</reference>
<proteinExistence type="predicted"/>
<keyword evidence="1" id="KW-1133">Transmembrane helix</keyword>
<keyword evidence="1" id="KW-0812">Transmembrane</keyword>
<evidence type="ECO:0000313" key="6">
    <source>
        <dbReference type="Proteomes" id="UP000502504"/>
    </source>
</evidence>
<dbReference type="EMBL" id="CP050692">
    <property type="protein sequence ID" value="QIT48944.1"/>
    <property type="molecule type" value="Genomic_DNA"/>
</dbReference>